<accession>A0ABT1WP01</accession>
<dbReference type="Proteomes" id="UP001059480">
    <property type="component" value="Unassembled WGS sequence"/>
</dbReference>
<evidence type="ECO:0000256" key="1">
    <source>
        <dbReference type="SAM" id="Coils"/>
    </source>
</evidence>
<name>A0ABT1WP01_9LACT</name>
<evidence type="ECO:0000313" key="3">
    <source>
        <dbReference type="Proteomes" id="UP001059480"/>
    </source>
</evidence>
<dbReference type="RefSeq" id="WP_256945359.1">
    <property type="nucleotide sequence ID" value="NZ_JANHNZ010000005.1"/>
</dbReference>
<keyword evidence="3" id="KW-1185">Reference proteome</keyword>
<gene>
    <name evidence="2" type="ORF">NPA36_06770</name>
</gene>
<comment type="caution">
    <text evidence="2">The sequence shown here is derived from an EMBL/GenBank/DDBJ whole genome shotgun (WGS) entry which is preliminary data.</text>
</comment>
<reference evidence="2" key="3">
    <citation type="journal article" date="2023" name="Microbiol. Resour. Announc.">
        <title>Draft Genome Sequence of Granulicatella sp. Strain S8, Isolated from a Marine Fish, Seriola quinqueradiata.</title>
        <authorList>
            <person name="Lee M."/>
            <person name="Farooq A."/>
            <person name="Jeong J.B."/>
            <person name="Jung M.Y."/>
        </authorList>
    </citation>
    <scope>NUCLEOTIDE SEQUENCE</scope>
    <source>
        <strain evidence="2">S8</strain>
    </source>
</reference>
<evidence type="ECO:0000313" key="2">
    <source>
        <dbReference type="EMBL" id="MCQ9210249.1"/>
    </source>
</evidence>
<proteinExistence type="predicted"/>
<organism evidence="2 3">
    <name type="scientific">Granulicatella seriolae</name>
    <dbReference type="NCBI Taxonomy" id="2967226"/>
    <lineage>
        <taxon>Bacteria</taxon>
        <taxon>Bacillati</taxon>
        <taxon>Bacillota</taxon>
        <taxon>Bacilli</taxon>
        <taxon>Lactobacillales</taxon>
        <taxon>Carnobacteriaceae</taxon>
        <taxon>Granulicatella</taxon>
    </lineage>
</organism>
<protein>
    <submittedName>
        <fullName evidence="2">Sigma-70 family RNA polymerase sigma factor</fullName>
    </submittedName>
</protein>
<dbReference type="InterPro" id="IPR013324">
    <property type="entry name" value="RNA_pol_sigma_r3/r4-like"/>
</dbReference>
<reference evidence="2" key="1">
    <citation type="submission" date="2022-07" db="EMBL/GenBank/DDBJ databases">
        <authorList>
            <person name="Jung M.-Y."/>
            <person name="Lee M."/>
        </authorList>
    </citation>
    <scope>NUCLEOTIDE SEQUENCE</scope>
    <source>
        <strain evidence="2">S8</strain>
    </source>
</reference>
<keyword evidence="1" id="KW-0175">Coiled coil</keyword>
<reference evidence="2" key="2">
    <citation type="journal article" date="2023" name="Curr. Microbiol.">
        <title>Granulicatella seriolae sp. nov., a Novel Facultative Anaerobe Isolated from Yellowtail Marine Fish.</title>
        <authorList>
            <person name="Lee M."/>
            <person name="Choi Y.J."/>
            <person name="Farooq A."/>
            <person name="Jeong J.B."/>
            <person name="Jung M.Y."/>
        </authorList>
    </citation>
    <scope>NUCLEOTIDE SEQUENCE</scope>
    <source>
        <strain evidence="2">S8</strain>
    </source>
</reference>
<feature type="coiled-coil region" evidence="1">
    <location>
        <begin position="69"/>
        <end position="96"/>
    </location>
</feature>
<dbReference type="EMBL" id="JANHNZ010000005">
    <property type="protein sequence ID" value="MCQ9210249.1"/>
    <property type="molecule type" value="Genomic_DNA"/>
</dbReference>
<sequence>MSKEYFIFVEGKRIVVSKEVYQAYWHETNKENYQRRLDRENQLLLFCDLDHDGNFEGNLIDQNVDVEKLVETRQRIEELNRALASLTNEEREIIDALYFRDETTRNVASSFGLHQTSLIRKRNQILKKLKIILENF</sequence>
<dbReference type="Gene3D" id="1.20.140.160">
    <property type="match status" value="1"/>
</dbReference>
<dbReference type="SUPFAM" id="SSF88659">
    <property type="entry name" value="Sigma3 and sigma4 domains of RNA polymerase sigma factors"/>
    <property type="match status" value="1"/>
</dbReference>